<reference evidence="3" key="1">
    <citation type="journal article" date="2012" name="Science">
        <title>The Paleozoic origin of enzymatic lignin decomposition reconstructed from 31 fungal genomes.</title>
        <authorList>
            <person name="Floudas D."/>
            <person name="Binder M."/>
            <person name="Riley R."/>
            <person name="Barry K."/>
            <person name="Blanchette R.A."/>
            <person name="Henrissat B."/>
            <person name="Martinez A.T."/>
            <person name="Otillar R."/>
            <person name="Spatafora J.W."/>
            <person name="Yadav J.S."/>
            <person name="Aerts A."/>
            <person name="Benoit I."/>
            <person name="Boyd A."/>
            <person name="Carlson A."/>
            <person name="Copeland A."/>
            <person name="Coutinho P.M."/>
            <person name="de Vries R.P."/>
            <person name="Ferreira P."/>
            <person name="Findley K."/>
            <person name="Foster B."/>
            <person name="Gaskell J."/>
            <person name="Glotzer D."/>
            <person name="Gorecki P."/>
            <person name="Heitman J."/>
            <person name="Hesse C."/>
            <person name="Hori C."/>
            <person name="Igarashi K."/>
            <person name="Jurgens J.A."/>
            <person name="Kallen N."/>
            <person name="Kersten P."/>
            <person name="Kohler A."/>
            <person name="Kuees U."/>
            <person name="Kumar T.K.A."/>
            <person name="Kuo A."/>
            <person name="LaButti K."/>
            <person name="Larrondo L.F."/>
            <person name="Lindquist E."/>
            <person name="Ling A."/>
            <person name="Lombard V."/>
            <person name="Lucas S."/>
            <person name="Lundell T."/>
            <person name="Martin R."/>
            <person name="McLaughlin D.J."/>
            <person name="Morgenstern I."/>
            <person name="Morin E."/>
            <person name="Murat C."/>
            <person name="Nagy L.G."/>
            <person name="Nolan M."/>
            <person name="Ohm R.A."/>
            <person name="Patyshakuliyeva A."/>
            <person name="Rokas A."/>
            <person name="Ruiz-Duenas F.J."/>
            <person name="Sabat G."/>
            <person name="Salamov A."/>
            <person name="Samejima M."/>
            <person name="Schmutz J."/>
            <person name="Slot J.C."/>
            <person name="St John F."/>
            <person name="Stenlid J."/>
            <person name="Sun H."/>
            <person name="Sun S."/>
            <person name="Syed K."/>
            <person name="Tsang A."/>
            <person name="Wiebenga A."/>
            <person name="Young D."/>
            <person name="Pisabarro A."/>
            <person name="Eastwood D.C."/>
            <person name="Martin F."/>
            <person name="Cullen D."/>
            <person name="Grigoriev I.V."/>
            <person name="Hibbett D.S."/>
        </authorList>
    </citation>
    <scope>NUCLEOTIDE SEQUENCE [LARGE SCALE GENOMIC DNA]</scope>
    <source>
        <strain evidence="3">RWD-64-598 SS2</strain>
    </source>
</reference>
<name>A0A5M3MM80_CONPW</name>
<feature type="region of interest" description="Disordered" evidence="1">
    <location>
        <begin position="100"/>
        <end position="135"/>
    </location>
</feature>
<feature type="compositionally biased region" description="Polar residues" evidence="1">
    <location>
        <begin position="106"/>
        <end position="119"/>
    </location>
</feature>
<sequence>MAELKTILRSADVSKGSRRAAGGATGAALQNRDGQTAFSTFLRRRGSEEAPISTPSSSGLNLRNVHQDRVAFSPDHEFSIAAVMRIEGGIVEMPTVMLSGKDNCGPTKQVTYTSSSPSRASEHNKLDEYLLSPSR</sequence>
<dbReference type="Proteomes" id="UP000053558">
    <property type="component" value="Unassembled WGS sequence"/>
</dbReference>
<dbReference type="EMBL" id="JH711579">
    <property type="protein sequence ID" value="EIW80278.1"/>
    <property type="molecule type" value="Genomic_DNA"/>
</dbReference>
<evidence type="ECO:0000256" key="1">
    <source>
        <dbReference type="SAM" id="MobiDB-lite"/>
    </source>
</evidence>
<keyword evidence="3" id="KW-1185">Reference proteome</keyword>
<dbReference type="RefSeq" id="XP_007769264.1">
    <property type="nucleotide sequence ID" value="XM_007771074.1"/>
</dbReference>
<proteinExistence type="predicted"/>
<evidence type="ECO:0000313" key="2">
    <source>
        <dbReference type="EMBL" id="EIW80278.1"/>
    </source>
</evidence>
<protein>
    <submittedName>
        <fullName evidence="2">Uncharacterized protein</fullName>
    </submittedName>
</protein>
<organism evidence="2 3">
    <name type="scientific">Coniophora puteana (strain RWD-64-598)</name>
    <name type="common">Brown rot fungus</name>
    <dbReference type="NCBI Taxonomy" id="741705"/>
    <lineage>
        <taxon>Eukaryota</taxon>
        <taxon>Fungi</taxon>
        <taxon>Dikarya</taxon>
        <taxon>Basidiomycota</taxon>
        <taxon>Agaricomycotina</taxon>
        <taxon>Agaricomycetes</taxon>
        <taxon>Agaricomycetidae</taxon>
        <taxon>Boletales</taxon>
        <taxon>Coniophorineae</taxon>
        <taxon>Coniophoraceae</taxon>
        <taxon>Coniophora</taxon>
    </lineage>
</organism>
<dbReference type="KEGG" id="cput:CONPUDRAFT_137560"/>
<dbReference type="AlphaFoldDB" id="A0A5M3MM80"/>
<accession>A0A5M3MM80</accession>
<evidence type="ECO:0000313" key="3">
    <source>
        <dbReference type="Proteomes" id="UP000053558"/>
    </source>
</evidence>
<gene>
    <name evidence="2" type="ORF">CONPUDRAFT_137560</name>
</gene>
<dbReference type="GeneID" id="19201039"/>
<comment type="caution">
    <text evidence="2">The sequence shown here is derived from an EMBL/GenBank/DDBJ whole genome shotgun (WGS) entry which is preliminary data.</text>
</comment>